<dbReference type="Proteomes" id="UP000004263">
    <property type="component" value="Unassembled WGS sequence"/>
</dbReference>
<keyword evidence="3" id="KW-1185">Reference proteome</keyword>
<dbReference type="InterPro" id="IPR000274">
    <property type="entry name" value="Adenylate_cyclase_1"/>
</dbReference>
<evidence type="ECO:0000259" key="1">
    <source>
        <dbReference type="Pfam" id="PF12633"/>
    </source>
</evidence>
<dbReference type="OrthoDB" id="5571448at2"/>
<dbReference type="InterPro" id="IPR024685">
    <property type="entry name" value="Adenylate_cyclase_1_N"/>
</dbReference>
<dbReference type="PANTHER" id="PTHR38760">
    <property type="entry name" value="ADENYLATE CYCLASE"/>
    <property type="match status" value="1"/>
</dbReference>
<dbReference type="PIRSF" id="PIRSF001444">
    <property type="entry name" value="Adenylate_cycl"/>
    <property type="match status" value="1"/>
</dbReference>
<dbReference type="Pfam" id="PF12633">
    <property type="entry name" value="Adenyl_cycl_N"/>
    <property type="match status" value="1"/>
</dbReference>
<protein>
    <submittedName>
        <fullName evidence="2">Adenylate cyclase</fullName>
    </submittedName>
</protein>
<dbReference type="EMBL" id="AAQH01000003">
    <property type="protein sequence ID" value="EAT13049.1"/>
    <property type="molecule type" value="Genomic_DNA"/>
</dbReference>
<organism evidence="2 3">
    <name type="scientific">Bermanella marisrubri</name>
    <dbReference type="NCBI Taxonomy" id="207949"/>
    <lineage>
        <taxon>Bacteria</taxon>
        <taxon>Pseudomonadati</taxon>
        <taxon>Pseudomonadota</taxon>
        <taxon>Gammaproteobacteria</taxon>
        <taxon>Oceanospirillales</taxon>
        <taxon>Oceanospirillaceae</taxon>
        <taxon>Bermanella</taxon>
    </lineage>
</organism>
<sequence length="952" mass="111060">MSDLLGGAGFDQARAQQVVKRLLAYNQYRYERTLSALTERQKHFLDVLPLLYHVNSDKLPGFVGPDCPCGMARYQPSKDVLRSASTLSMGFQYQQRRMGHPAIRSLFIMGSCGSLGHSGGSDFDIWLCHDSNLDEESMALLQNKALEIERYAETLGIELHFFLMDAKRFVRGERNDLGQEDCGSAQHQLLLDEFYRTSILLAGCYPVWWLVPPEYEHLYDDFVYRLYQQRFASEEDVIDFGGLAEIPAGEFVGAGMWQLYKAIGSPYKSILKLFLTESYASAYPNHEPLSISLKGRLFDDQVKLEKLDPYLLLYDKLEDYLLQREEGERLELVRRCLYFKANIPMGQSTRRKHWKRDLLRPLILNWGWSDGQLAHLDNRSHWHVHIVMEERKHLVNELIHSYKFLSAFGREHEDETMMSAKDMTLLGHKLYATFDRKPGKIDFINPGISKHIQEDKLSLHLLRQHVRRRIPQMNWSLYTGIARPGTTDAPVKRSANLIELLGWCHVNRIMDRGTNVVMYQGQQHGKDYELKEILNSFQTMPLPDAIEPDFNATPVPTFLALYVNVFVDPMSHYTRRGISKISNRTDSLGFSALKENLVLTIDQLQYNSWREVLSTRYEGQNALLRVIEDFLNAYPPGSKQDRPEMQVHCYCATRAKAIAARVKEVLEEMQLCFYGNRIAERRRYVLQIGEQYHLIQMRQGRPMIDHFERAAHLFKKLASPQPHYSQVVLDSQALKGTILQMICKHSKPGVLQVFYVQEIGQQQQLTAQIYLIDERGSIIRWRTPMYNEAALINPIHHFLRQVEYRQNRHRYGNKTVRERPIEYYEVQLPNKEESLRLRPIRPKEGLGKGRYFDVHAQVDYDAQNRLGFTLFCEQREFSQLEHGEQVYKALVRYLVSLRKHNKPYPVYITDIAISDRLHNRHFKQVLQTATYLDYKHKLETRLNQALAELYPA</sequence>
<accession>Q1N416</accession>
<dbReference type="GO" id="GO:0004016">
    <property type="term" value="F:adenylate cyclase activity"/>
    <property type="evidence" value="ECO:0007669"/>
    <property type="project" value="InterPro"/>
</dbReference>
<dbReference type="PANTHER" id="PTHR38760:SF1">
    <property type="entry name" value="ADENYLATE CYCLASE"/>
    <property type="match status" value="1"/>
</dbReference>
<dbReference type="GO" id="GO:0006171">
    <property type="term" value="P:cAMP biosynthetic process"/>
    <property type="evidence" value="ECO:0007669"/>
    <property type="project" value="InterPro"/>
</dbReference>
<evidence type="ECO:0000313" key="3">
    <source>
        <dbReference type="Proteomes" id="UP000004263"/>
    </source>
</evidence>
<name>Q1N416_9GAMM</name>
<dbReference type="HOGENOM" id="CLU_013280_0_0_6"/>
<dbReference type="AlphaFoldDB" id="Q1N416"/>
<dbReference type="STRING" id="207949.RED65_15172"/>
<dbReference type="RefSeq" id="WP_007018120.1">
    <property type="nucleotide sequence ID" value="NZ_CH724115.1"/>
</dbReference>
<evidence type="ECO:0000313" key="2">
    <source>
        <dbReference type="EMBL" id="EAT13049.1"/>
    </source>
</evidence>
<feature type="domain" description="Adenylate cyclase class-I N-terminal" evidence="1">
    <location>
        <begin position="16"/>
        <end position="209"/>
    </location>
</feature>
<proteinExistence type="predicted"/>
<dbReference type="Pfam" id="PF01295">
    <property type="entry name" value="Adenylate_cycl"/>
    <property type="match status" value="1"/>
</dbReference>
<comment type="caution">
    <text evidence="2">The sequence shown here is derived from an EMBL/GenBank/DDBJ whole genome shotgun (WGS) entry which is preliminary data.</text>
</comment>
<gene>
    <name evidence="2" type="ORF">RED65_15172</name>
</gene>
<reference evidence="2 3" key="1">
    <citation type="submission" date="2006-03" db="EMBL/GenBank/DDBJ databases">
        <authorList>
            <person name="Pinhassi J."/>
            <person name="Pedros-Alio C."/>
            <person name="Ferriera S."/>
            <person name="Johnson J."/>
            <person name="Kravitz S."/>
            <person name="Halpern A."/>
            <person name="Remington K."/>
            <person name="Beeson K."/>
            <person name="Tran B."/>
            <person name="Rogers Y.-H."/>
            <person name="Friedman R."/>
            <person name="Venter J.C."/>
        </authorList>
    </citation>
    <scope>NUCLEOTIDE SEQUENCE [LARGE SCALE GENOMIC DNA]</scope>
    <source>
        <strain evidence="2 3">RED65</strain>
    </source>
</reference>